<gene>
    <name evidence="1" type="ORF">NZ35_19405</name>
</gene>
<organism evidence="1 2">
    <name type="scientific">Pseudomonas chlororaphis</name>
    <dbReference type="NCBI Taxonomy" id="587753"/>
    <lineage>
        <taxon>Bacteria</taxon>
        <taxon>Pseudomonadati</taxon>
        <taxon>Pseudomonadota</taxon>
        <taxon>Gammaproteobacteria</taxon>
        <taxon>Pseudomonadales</taxon>
        <taxon>Pseudomonadaceae</taxon>
        <taxon>Pseudomonas</taxon>
    </lineage>
</organism>
<accession>A0A0A6DAX6</accession>
<comment type="caution">
    <text evidence="1">The sequence shown here is derived from an EMBL/GenBank/DDBJ whole genome shotgun (WGS) entry which is preliminary data.</text>
</comment>
<proteinExistence type="predicted"/>
<name>A0A0A6DAX6_9PSED</name>
<protein>
    <recommendedName>
        <fullName evidence="3">HEAT repeat domain-containing protein</fullName>
    </recommendedName>
</protein>
<evidence type="ECO:0000313" key="2">
    <source>
        <dbReference type="Proteomes" id="UP000030564"/>
    </source>
</evidence>
<dbReference type="PATRIC" id="fig|587753.9.peg.2511"/>
<sequence length="111" mass="12036">MSLIYQDPSISHDEAIRLLASDIDANVNAALVSIGLNETDRNWAQDICLKYLTCKTEAIVAAAATALGHIARRHGELDTETVFAALESAKQTHPSLQGIIEDTLDDIDVFT</sequence>
<evidence type="ECO:0008006" key="3">
    <source>
        <dbReference type="Google" id="ProtNLM"/>
    </source>
</evidence>
<dbReference type="Proteomes" id="UP000030564">
    <property type="component" value="Unassembled WGS sequence"/>
</dbReference>
<dbReference type="EMBL" id="JSFK01000020">
    <property type="protein sequence ID" value="KHA71714.1"/>
    <property type="molecule type" value="Genomic_DNA"/>
</dbReference>
<reference evidence="1 2" key="1">
    <citation type="submission" date="2014-10" db="EMBL/GenBank/DDBJ databases">
        <title>Draft genome sequence of Pseudomonas chlororaphis EA105.</title>
        <authorList>
            <person name="McCully L.M."/>
            <person name="Bitzer A.S."/>
            <person name="Spence C."/>
            <person name="Bais H."/>
            <person name="Silby M.W."/>
        </authorList>
    </citation>
    <scope>NUCLEOTIDE SEQUENCE [LARGE SCALE GENOMIC DNA]</scope>
    <source>
        <strain evidence="1 2">EA105</strain>
    </source>
</reference>
<dbReference type="CDD" id="cd20694">
    <property type="entry name" value="CdiI_Ct-like"/>
    <property type="match status" value="1"/>
</dbReference>
<dbReference type="OrthoDB" id="3695133at2"/>
<evidence type="ECO:0000313" key="1">
    <source>
        <dbReference type="EMBL" id="KHA71714.1"/>
    </source>
</evidence>
<dbReference type="InterPro" id="IPR049796">
    <property type="entry name" value="CdiI_Ct-like"/>
</dbReference>
<dbReference type="AlphaFoldDB" id="A0A0A6DAX6"/>